<dbReference type="SUPFAM" id="SSF141091">
    <property type="entry name" value="L21p-like"/>
    <property type="match status" value="1"/>
</dbReference>
<dbReference type="Gene3D" id="1.10.150.20">
    <property type="entry name" value="5' to 3' exonuclease, C-terminal subdomain"/>
    <property type="match status" value="1"/>
</dbReference>
<sequence>MFAVIKTGGKQFRVAANDRITVAKIEGNPGDTVAFGSVLMLTDGEKSTIGAPFLGDITVAGEIVEQARGEKVIAFKKRRRQNSKRKRGFRAELTVVRITDILTGGKKPEMKKGEAAPVALKAGSETVKGKASAKPAKAKAEAKAEGLDASNLSLISGVGPTIEKKLRAAGITSWNDIAAWTEADIAKWDEELKLRGRATREEWVEQAKELLAGKPPRAKADQAELASGEDY</sequence>
<keyword evidence="4 5" id="KW-0699">rRNA-binding</keyword>
<organism evidence="7 8">
    <name type="scientific">Bosea lupini</name>
    <dbReference type="NCBI Taxonomy" id="1036779"/>
    <lineage>
        <taxon>Bacteria</taxon>
        <taxon>Pseudomonadati</taxon>
        <taxon>Pseudomonadota</taxon>
        <taxon>Alphaproteobacteria</taxon>
        <taxon>Hyphomicrobiales</taxon>
        <taxon>Boseaceae</taxon>
        <taxon>Bosea</taxon>
    </lineage>
</organism>
<evidence type="ECO:0000313" key="7">
    <source>
        <dbReference type="EMBL" id="SEM55372.1"/>
    </source>
</evidence>
<evidence type="ECO:0000256" key="4">
    <source>
        <dbReference type="HAMAP-Rule" id="MF_01363"/>
    </source>
</evidence>
<dbReference type="PANTHER" id="PTHR21349">
    <property type="entry name" value="50S RIBOSOMAL PROTEIN L21"/>
    <property type="match status" value="1"/>
</dbReference>
<dbReference type="GO" id="GO:0003735">
    <property type="term" value="F:structural constituent of ribosome"/>
    <property type="evidence" value="ECO:0007669"/>
    <property type="project" value="InterPro"/>
</dbReference>
<evidence type="ECO:0000256" key="1">
    <source>
        <dbReference type="ARBA" id="ARBA00008563"/>
    </source>
</evidence>
<dbReference type="InterPro" id="IPR036164">
    <property type="entry name" value="bL21-like_sf"/>
</dbReference>
<dbReference type="PANTHER" id="PTHR21349:SF0">
    <property type="entry name" value="LARGE RIBOSOMAL SUBUNIT PROTEIN BL21M"/>
    <property type="match status" value="1"/>
</dbReference>
<evidence type="ECO:0000256" key="3">
    <source>
        <dbReference type="ARBA" id="ARBA00023274"/>
    </source>
</evidence>
<dbReference type="HAMAP" id="MF_01363">
    <property type="entry name" value="Ribosomal_bL21"/>
    <property type="match status" value="1"/>
</dbReference>
<accession>A0A1H7Z9Y6</accession>
<dbReference type="OrthoDB" id="9813334at2"/>
<evidence type="ECO:0000256" key="6">
    <source>
        <dbReference type="SAM" id="MobiDB-lite"/>
    </source>
</evidence>
<keyword evidence="3 4" id="KW-0687">Ribonucleoprotein</keyword>
<dbReference type="InterPro" id="IPR001787">
    <property type="entry name" value="Ribosomal_bL21"/>
</dbReference>
<name>A0A1H7Z9Y6_9HYPH</name>
<dbReference type="STRING" id="1036779.SAMN04515666_11419"/>
<gene>
    <name evidence="4" type="primary">rplU</name>
    <name evidence="7" type="ORF">SAMN04515666_11419</name>
</gene>
<evidence type="ECO:0000256" key="5">
    <source>
        <dbReference type="RuleBase" id="RU000562"/>
    </source>
</evidence>
<dbReference type="GO" id="GO:0005737">
    <property type="term" value="C:cytoplasm"/>
    <property type="evidence" value="ECO:0007669"/>
    <property type="project" value="UniProtKB-ARBA"/>
</dbReference>
<dbReference type="GO" id="GO:0019843">
    <property type="term" value="F:rRNA binding"/>
    <property type="evidence" value="ECO:0007669"/>
    <property type="project" value="UniProtKB-UniRule"/>
</dbReference>
<dbReference type="GO" id="GO:0006412">
    <property type="term" value="P:translation"/>
    <property type="evidence" value="ECO:0007669"/>
    <property type="project" value="UniProtKB-UniRule"/>
</dbReference>
<dbReference type="NCBIfam" id="TIGR00061">
    <property type="entry name" value="L21"/>
    <property type="match status" value="1"/>
</dbReference>
<dbReference type="GO" id="GO:1990904">
    <property type="term" value="C:ribonucleoprotein complex"/>
    <property type="evidence" value="ECO:0007669"/>
    <property type="project" value="UniProtKB-KW"/>
</dbReference>
<evidence type="ECO:0000256" key="2">
    <source>
        <dbReference type="ARBA" id="ARBA00022980"/>
    </source>
</evidence>
<protein>
    <recommendedName>
        <fullName evidence="4">Large ribosomal subunit protein bL21</fullName>
    </recommendedName>
</protein>
<keyword evidence="8" id="KW-1185">Reference proteome</keyword>
<evidence type="ECO:0000313" key="8">
    <source>
        <dbReference type="Proteomes" id="UP000199664"/>
    </source>
</evidence>
<proteinExistence type="inferred from homology"/>
<dbReference type="Proteomes" id="UP000199664">
    <property type="component" value="Unassembled WGS sequence"/>
</dbReference>
<dbReference type="Pfam" id="PF00829">
    <property type="entry name" value="Ribosomal_L21p"/>
    <property type="match status" value="1"/>
</dbReference>
<dbReference type="EMBL" id="FOAN01000014">
    <property type="protein sequence ID" value="SEM55372.1"/>
    <property type="molecule type" value="Genomic_DNA"/>
</dbReference>
<dbReference type="RefSeq" id="WP_091842350.1">
    <property type="nucleotide sequence ID" value="NZ_FOAN01000014.1"/>
</dbReference>
<keyword evidence="4 5" id="KW-0694">RNA-binding</keyword>
<dbReference type="AlphaFoldDB" id="A0A1H7Z9Y6"/>
<keyword evidence="2 4" id="KW-0689">Ribosomal protein</keyword>
<dbReference type="GO" id="GO:0005840">
    <property type="term" value="C:ribosome"/>
    <property type="evidence" value="ECO:0007669"/>
    <property type="project" value="UniProtKB-KW"/>
</dbReference>
<dbReference type="InterPro" id="IPR028909">
    <property type="entry name" value="bL21-like"/>
</dbReference>
<feature type="region of interest" description="Disordered" evidence="6">
    <location>
        <begin position="209"/>
        <end position="231"/>
    </location>
</feature>
<dbReference type="NCBIfam" id="NF008916">
    <property type="entry name" value="PRK12278.1-4"/>
    <property type="match status" value="1"/>
</dbReference>
<comment type="subunit">
    <text evidence="4">Part of the 50S ribosomal subunit. Contacts protein L20.</text>
</comment>
<reference evidence="8" key="1">
    <citation type="submission" date="2016-10" db="EMBL/GenBank/DDBJ databases">
        <authorList>
            <person name="Varghese N."/>
            <person name="Submissions S."/>
        </authorList>
    </citation>
    <scope>NUCLEOTIDE SEQUENCE [LARGE SCALE GENOMIC DNA]</scope>
    <source>
        <strain evidence="8">LMG 26383,CCUG 61248,R- 45681</strain>
    </source>
</reference>
<comment type="function">
    <text evidence="4 5">This protein binds to 23S rRNA in the presence of protein L20.</text>
</comment>
<comment type="similarity">
    <text evidence="1 4 5">Belongs to the bacterial ribosomal protein bL21 family.</text>
</comment>